<organism evidence="1">
    <name type="scientific">bioreactor metagenome</name>
    <dbReference type="NCBI Taxonomy" id="1076179"/>
    <lineage>
        <taxon>unclassified sequences</taxon>
        <taxon>metagenomes</taxon>
        <taxon>ecological metagenomes</taxon>
    </lineage>
</organism>
<sequence>MEISLENIHIFDERVSQKFRGFIESHKDEFNIDKSYKFKIIYNAESVLNDEDFNFENSIYKNVTLKFKSDNKKSTALSIQLEKCRDILKEYNIECYNLSIEGDCIDENKVIFILEEDNSEPSYFGCGKKKGRSTVVMIMPNKKFTADTISKFYNEKMSELFNRFYECINMNSEIMCNILEVEHKDDINYIYREFCEQYHDWWFANENKSNELRDRLLNKTKLVLGIEDK</sequence>
<proteinExistence type="predicted"/>
<accession>A0A644YJF4</accession>
<dbReference type="AlphaFoldDB" id="A0A644YJF4"/>
<reference evidence="1" key="1">
    <citation type="submission" date="2019-08" db="EMBL/GenBank/DDBJ databases">
        <authorList>
            <person name="Kucharzyk K."/>
            <person name="Murdoch R.W."/>
            <person name="Higgins S."/>
            <person name="Loffler F."/>
        </authorList>
    </citation>
    <scope>NUCLEOTIDE SEQUENCE</scope>
</reference>
<dbReference type="EMBL" id="VSSQ01005141">
    <property type="protein sequence ID" value="MPM28021.1"/>
    <property type="molecule type" value="Genomic_DNA"/>
</dbReference>
<evidence type="ECO:0000313" key="1">
    <source>
        <dbReference type="EMBL" id="MPM28021.1"/>
    </source>
</evidence>
<name>A0A644YJF4_9ZZZZ</name>
<gene>
    <name evidence="1" type="ORF">SDC9_74538</name>
</gene>
<protein>
    <submittedName>
        <fullName evidence="1">Uncharacterized protein</fullName>
    </submittedName>
</protein>
<comment type="caution">
    <text evidence="1">The sequence shown here is derived from an EMBL/GenBank/DDBJ whole genome shotgun (WGS) entry which is preliminary data.</text>
</comment>